<protein>
    <submittedName>
        <fullName evidence="2">Uncharacterized protein</fullName>
    </submittedName>
</protein>
<sequence>MNKIFSFVRDILLGLANISHLSYNAVNIVVYYIVIPFIYFIIIDRILGAYYFTISYFIIIAISIFLIKDFELFSDWLFTKSANFLHSFSAIGMNYIVASVIICVFIPLAFLILLLYILGEG</sequence>
<dbReference type="EMBL" id="UINC01063551">
    <property type="protein sequence ID" value="SVB91296.1"/>
    <property type="molecule type" value="Genomic_DNA"/>
</dbReference>
<evidence type="ECO:0000256" key="1">
    <source>
        <dbReference type="SAM" id="Phobius"/>
    </source>
</evidence>
<keyword evidence="1" id="KW-1133">Transmembrane helix</keyword>
<accession>A0A382HVB3</accession>
<proteinExistence type="predicted"/>
<organism evidence="2">
    <name type="scientific">marine metagenome</name>
    <dbReference type="NCBI Taxonomy" id="408172"/>
    <lineage>
        <taxon>unclassified sequences</taxon>
        <taxon>metagenomes</taxon>
        <taxon>ecological metagenomes</taxon>
    </lineage>
</organism>
<feature type="transmembrane region" description="Helical" evidence="1">
    <location>
        <begin position="21"/>
        <end position="42"/>
    </location>
</feature>
<feature type="transmembrane region" description="Helical" evidence="1">
    <location>
        <begin position="88"/>
        <end position="118"/>
    </location>
</feature>
<keyword evidence="1" id="KW-0812">Transmembrane</keyword>
<dbReference type="AlphaFoldDB" id="A0A382HVB3"/>
<evidence type="ECO:0000313" key="2">
    <source>
        <dbReference type="EMBL" id="SVB91296.1"/>
    </source>
</evidence>
<gene>
    <name evidence="2" type="ORF">METZ01_LOCUS244150</name>
</gene>
<feature type="transmembrane region" description="Helical" evidence="1">
    <location>
        <begin position="48"/>
        <end position="67"/>
    </location>
</feature>
<keyword evidence="1" id="KW-0472">Membrane</keyword>
<name>A0A382HVB3_9ZZZZ</name>
<reference evidence="2" key="1">
    <citation type="submission" date="2018-05" db="EMBL/GenBank/DDBJ databases">
        <authorList>
            <person name="Lanie J.A."/>
            <person name="Ng W.-L."/>
            <person name="Kazmierczak K.M."/>
            <person name="Andrzejewski T.M."/>
            <person name="Davidsen T.M."/>
            <person name="Wayne K.J."/>
            <person name="Tettelin H."/>
            <person name="Glass J.I."/>
            <person name="Rusch D."/>
            <person name="Podicherti R."/>
            <person name="Tsui H.-C.T."/>
            <person name="Winkler M.E."/>
        </authorList>
    </citation>
    <scope>NUCLEOTIDE SEQUENCE</scope>
</reference>